<dbReference type="PROSITE" id="PS51094">
    <property type="entry name" value="PTS_EIIA_TYPE_2"/>
    <property type="match status" value="1"/>
</dbReference>
<accession>K9EAW4</accession>
<feature type="domain" description="PTS EIIA type-2" evidence="1">
    <location>
        <begin position="5"/>
        <end position="157"/>
    </location>
</feature>
<dbReference type="InterPro" id="IPR002178">
    <property type="entry name" value="PTS_EIIA_type-2_dom"/>
</dbReference>
<dbReference type="CDD" id="cd00211">
    <property type="entry name" value="PTS_IIA_fru"/>
    <property type="match status" value="1"/>
</dbReference>
<comment type="caution">
    <text evidence="2">The sequence shown here is derived from an EMBL/GenBank/DDBJ whole genome shotgun (WGS) entry which is preliminary data.</text>
</comment>
<protein>
    <recommendedName>
        <fullName evidence="1">PTS EIIA type-2 domain-containing protein</fullName>
    </recommendedName>
</protein>
<dbReference type="PANTHER" id="PTHR47738">
    <property type="entry name" value="PTS SYSTEM FRUCTOSE-LIKE EIIA COMPONENT-RELATED"/>
    <property type="match status" value="1"/>
</dbReference>
<dbReference type="Gene3D" id="3.40.930.10">
    <property type="entry name" value="Mannitol-specific EII, Chain A"/>
    <property type="match status" value="1"/>
</dbReference>
<dbReference type="OrthoDB" id="370976at2"/>
<reference evidence="2 3" key="1">
    <citation type="submission" date="2012-09" db="EMBL/GenBank/DDBJ databases">
        <title>The Genome Sequence of Alloiococcus otitis ATCC 51267.</title>
        <authorList>
            <consortium name="The Broad Institute Genome Sequencing Platform"/>
            <person name="Earl A."/>
            <person name="Ward D."/>
            <person name="Feldgarden M."/>
            <person name="Gevers D."/>
            <person name="Huys G."/>
            <person name="Walker B."/>
            <person name="Young S.K."/>
            <person name="Zeng Q."/>
            <person name="Gargeya S."/>
            <person name="Fitzgerald M."/>
            <person name="Haas B."/>
            <person name="Abouelleil A."/>
            <person name="Alvarado L."/>
            <person name="Arachchi H.M."/>
            <person name="Berlin A.M."/>
            <person name="Chapman S.B."/>
            <person name="Goldberg J."/>
            <person name="Griggs A."/>
            <person name="Gujja S."/>
            <person name="Hansen M."/>
            <person name="Howarth C."/>
            <person name="Imamovic A."/>
            <person name="Larimer J."/>
            <person name="McCowen C."/>
            <person name="Montmayeur A."/>
            <person name="Murphy C."/>
            <person name="Neiman D."/>
            <person name="Pearson M."/>
            <person name="Priest M."/>
            <person name="Roberts A."/>
            <person name="Saif S."/>
            <person name="Shea T."/>
            <person name="Sisk P."/>
            <person name="Sykes S."/>
            <person name="Wortman J."/>
            <person name="Nusbaum C."/>
            <person name="Birren B."/>
        </authorList>
    </citation>
    <scope>NUCLEOTIDE SEQUENCE [LARGE SCALE GENOMIC DNA]</scope>
    <source>
        <strain evidence="2 3">ATCC 51267</strain>
    </source>
</reference>
<gene>
    <name evidence="2" type="ORF">HMPREF9698_00608</name>
</gene>
<dbReference type="PANTHER" id="PTHR47738:SF3">
    <property type="entry name" value="PHOSPHOTRANSFERASE SYSTEM MANNITOL_FRUCTOSE-SPECIFIC IIA DOMAIN CONTAINING PROTEIN"/>
    <property type="match status" value="1"/>
</dbReference>
<dbReference type="Pfam" id="PF00359">
    <property type="entry name" value="PTS_EIIA_2"/>
    <property type="match status" value="1"/>
</dbReference>
<name>K9EAW4_9LACT</name>
<dbReference type="HOGENOM" id="CLU_072531_6_1_9"/>
<dbReference type="eggNOG" id="COG1762">
    <property type="taxonomic scope" value="Bacteria"/>
</dbReference>
<dbReference type="EMBL" id="AGXA01000014">
    <property type="protein sequence ID" value="EKU93813.1"/>
    <property type="molecule type" value="Genomic_DNA"/>
</dbReference>
<dbReference type="InterPro" id="IPR051541">
    <property type="entry name" value="PTS_SugarTrans_NitroReg"/>
</dbReference>
<dbReference type="SUPFAM" id="SSF55804">
    <property type="entry name" value="Phoshotransferase/anion transport protein"/>
    <property type="match status" value="1"/>
</dbReference>
<dbReference type="STRING" id="883081.HMPREF9698_00608"/>
<sequence>MADFKDLYRKDLILTSQANSKEAVLEEVAAILEDKDLVTSDFAAEIVKRESSYPTGLDLSVVNPDSPNVAIPHTEADYCKGQAIVYVKLDQEVTFHNMIKPEEDLAVKYLFMIINNQGGDQTNVLSDLMAFFTQPGNIDRLEELGDEEAVYQFLSGNN</sequence>
<keyword evidence="3" id="KW-1185">Reference proteome</keyword>
<dbReference type="Proteomes" id="UP000009875">
    <property type="component" value="Unassembled WGS sequence"/>
</dbReference>
<evidence type="ECO:0000313" key="2">
    <source>
        <dbReference type="EMBL" id="EKU93813.1"/>
    </source>
</evidence>
<evidence type="ECO:0000313" key="3">
    <source>
        <dbReference type="Proteomes" id="UP000009875"/>
    </source>
</evidence>
<dbReference type="RefSeq" id="WP_003777266.1">
    <property type="nucleotide sequence ID" value="NZ_JH992958.1"/>
</dbReference>
<dbReference type="InterPro" id="IPR016152">
    <property type="entry name" value="PTrfase/Anion_transptr"/>
</dbReference>
<dbReference type="AlphaFoldDB" id="K9EAW4"/>
<organism evidence="2 3">
    <name type="scientific">Alloiococcus otitis ATCC 51267</name>
    <dbReference type="NCBI Taxonomy" id="883081"/>
    <lineage>
        <taxon>Bacteria</taxon>
        <taxon>Bacillati</taxon>
        <taxon>Bacillota</taxon>
        <taxon>Bacilli</taxon>
        <taxon>Lactobacillales</taxon>
        <taxon>Carnobacteriaceae</taxon>
        <taxon>Alloiococcus</taxon>
    </lineage>
</organism>
<proteinExistence type="predicted"/>
<evidence type="ECO:0000259" key="1">
    <source>
        <dbReference type="PROSITE" id="PS51094"/>
    </source>
</evidence>